<name>A6WE89_KINRD</name>
<evidence type="ECO:0000313" key="1">
    <source>
        <dbReference type="EMBL" id="ABS05128.1"/>
    </source>
</evidence>
<accession>A6WE89</accession>
<keyword evidence="2" id="KW-1185">Reference proteome</keyword>
<dbReference type="HOGENOM" id="CLU_2246358_0_0_11"/>
<dbReference type="KEGG" id="kra:Krad_3665"/>
<gene>
    <name evidence="1" type="ordered locus">Krad_3665</name>
</gene>
<protein>
    <submittedName>
        <fullName evidence="1">Uncharacterized protein</fullName>
    </submittedName>
</protein>
<dbReference type="EMBL" id="CP000750">
    <property type="protein sequence ID" value="ABS05128.1"/>
    <property type="molecule type" value="Genomic_DNA"/>
</dbReference>
<dbReference type="Proteomes" id="UP000001116">
    <property type="component" value="Chromosome"/>
</dbReference>
<dbReference type="STRING" id="266940.Krad_3665"/>
<evidence type="ECO:0000313" key="2">
    <source>
        <dbReference type="Proteomes" id="UP000001116"/>
    </source>
</evidence>
<reference evidence="2" key="1">
    <citation type="journal article" date="2008" name="PLoS ONE">
        <title>Survival in nuclear waste, extreme resistance, and potential applications gleaned from the genome sequence of Kineococcus radiotolerans SRS30216.</title>
        <authorList>
            <person name="Bagwell C.E."/>
            <person name="Bhat S."/>
            <person name="Hawkins G.M."/>
            <person name="Smith B.W."/>
            <person name="Biswas T."/>
            <person name="Hoover T.R."/>
            <person name="Saunders E."/>
            <person name="Han C.S."/>
            <person name="Tsodikov O.V."/>
            <person name="Shimkets L.J."/>
        </authorList>
    </citation>
    <scope>NUCLEOTIDE SEQUENCE [LARGE SCALE GENOMIC DNA]</scope>
    <source>
        <strain evidence="2">ATCC BAA-149 / DSM 14245 / SRS30216</strain>
    </source>
</reference>
<organism evidence="1 2">
    <name type="scientific">Kineococcus radiotolerans (strain ATCC BAA-149 / DSM 14245 / SRS30216)</name>
    <dbReference type="NCBI Taxonomy" id="266940"/>
    <lineage>
        <taxon>Bacteria</taxon>
        <taxon>Bacillati</taxon>
        <taxon>Actinomycetota</taxon>
        <taxon>Actinomycetes</taxon>
        <taxon>Kineosporiales</taxon>
        <taxon>Kineosporiaceae</taxon>
        <taxon>Kineococcus</taxon>
    </lineage>
</organism>
<sequence>MGDTDDGGGRRSRGRILVSATWKPRDPPCALAGNHCAGDGEIDLTGKFGAVKLVAKLYSGKHMVQSVTKYLRAIPVVTTQIPAGFPTAATGVPAGTTLSTDLDV</sequence>
<dbReference type="AlphaFoldDB" id="A6WE89"/>
<proteinExistence type="predicted"/>